<dbReference type="AlphaFoldDB" id="A0A4R4TD82"/>
<dbReference type="Proteomes" id="UP000295345">
    <property type="component" value="Unassembled WGS sequence"/>
</dbReference>
<sequence length="370" mass="38445">MGRCEDASTVRRIWGIVLAALLLGGVAVALVQGRDDGGTATTTVRGVIGSEKAEFFADPEVIEALAERGFEVRTDSVGSWAMDGVDMAGYDFAFPSSQGPAQELAARAESPGAPLRPFYSPLVVLARGAAAEVLAAEGLATLADEHRGLLAMEPFLAAVGDGRAWGDLAGADPQDGLAGALYVSSTDPLTSNSGALYLAAASYVENDGTVVADAEGVERVTPLLRALVQVQGTQQPSSDGPFRDFVSGIGNPLVLAYESQIGSLLMAGQDPGDVVVLYPDTTVSSDHTLVPLSEEGRELGQLLTEDSELRRLAVRHGFRPQGATAEFTEAAGEHVAYLDAGLAGVRQAPPPTTDVLRQLAERATGRSEGN</sequence>
<evidence type="ECO:0008006" key="3">
    <source>
        <dbReference type="Google" id="ProtNLM"/>
    </source>
</evidence>
<evidence type="ECO:0000313" key="1">
    <source>
        <dbReference type="EMBL" id="TDC72289.1"/>
    </source>
</evidence>
<keyword evidence="2" id="KW-1185">Reference proteome</keyword>
<comment type="caution">
    <text evidence="1">The sequence shown here is derived from an EMBL/GenBank/DDBJ whole genome shotgun (WGS) entry which is preliminary data.</text>
</comment>
<protein>
    <recommendedName>
        <fullName evidence="3">Extracellular solute-binding protein</fullName>
    </recommendedName>
</protein>
<dbReference type="OrthoDB" id="5418945at2"/>
<name>A0A4R4TD82_9ACTN</name>
<reference evidence="1 2" key="1">
    <citation type="submission" date="2019-03" db="EMBL/GenBank/DDBJ databases">
        <title>Draft genome sequences of novel Actinobacteria.</title>
        <authorList>
            <person name="Sahin N."/>
            <person name="Ay H."/>
            <person name="Saygin H."/>
        </authorList>
    </citation>
    <scope>NUCLEOTIDE SEQUENCE [LARGE SCALE GENOMIC DNA]</scope>
    <source>
        <strain evidence="1 2">DSM 41900</strain>
    </source>
</reference>
<organism evidence="1 2">
    <name type="scientific">Streptomyces hainanensis</name>
    <dbReference type="NCBI Taxonomy" id="402648"/>
    <lineage>
        <taxon>Bacteria</taxon>
        <taxon>Bacillati</taxon>
        <taxon>Actinomycetota</taxon>
        <taxon>Actinomycetes</taxon>
        <taxon>Kitasatosporales</taxon>
        <taxon>Streptomycetaceae</taxon>
        <taxon>Streptomyces</taxon>
    </lineage>
</organism>
<evidence type="ECO:0000313" key="2">
    <source>
        <dbReference type="Proteomes" id="UP000295345"/>
    </source>
</evidence>
<gene>
    <name evidence="1" type="ORF">E1283_22100</name>
</gene>
<accession>A0A4R4TD82</accession>
<dbReference type="EMBL" id="SMKI01000254">
    <property type="protein sequence ID" value="TDC72289.1"/>
    <property type="molecule type" value="Genomic_DNA"/>
</dbReference>
<proteinExistence type="predicted"/>